<dbReference type="EMBL" id="MTHD01000004">
    <property type="protein sequence ID" value="OMG52932.1"/>
    <property type="molecule type" value="Genomic_DNA"/>
</dbReference>
<evidence type="ECO:0000256" key="14">
    <source>
        <dbReference type="SAM" id="Phobius"/>
    </source>
</evidence>
<evidence type="ECO:0000256" key="3">
    <source>
        <dbReference type="ARBA" id="ARBA00022553"/>
    </source>
</evidence>
<dbReference type="PANTHER" id="PTHR45339">
    <property type="entry name" value="HYBRID SIGNAL TRANSDUCTION HISTIDINE KINASE J"/>
    <property type="match status" value="1"/>
</dbReference>
<dbReference type="PRINTS" id="PR00344">
    <property type="entry name" value="BCTRLSENSOR"/>
</dbReference>
<dbReference type="CDD" id="cd12914">
    <property type="entry name" value="PDC1_DGC_like"/>
    <property type="match status" value="1"/>
</dbReference>
<dbReference type="GO" id="GO:0005524">
    <property type="term" value="F:ATP binding"/>
    <property type="evidence" value="ECO:0007669"/>
    <property type="project" value="UniProtKB-KW"/>
</dbReference>
<comment type="caution">
    <text evidence="17">The sequence shown here is derived from an EMBL/GenBank/DDBJ whole genome shotgun (WGS) entry which is preliminary data.</text>
</comment>
<dbReference type="PANTHER" id="PTHR45339:SF1">
    <property type="entry name" value="HYBRID SIGNAL TRANSDUCTION HISTIDINE KINASE J"/>
    <property type="match status" value="1"/>
</dbReference>
<evidence type="ECO:0000256" key="6">
    <source>
        <dbReference type="ARBA" id="ARBA00022777"/>
    </source>
</evidence>
<sequence>MINRLRGVPVFRLVMLAGALSSLGFSILISLSLFDERRNLERQVLRETENVSIILEQHALAVVEKVDLMLKDVLGHLEVGPGQEIRLANASAGSFSGLLGEKRAALPEAHAIHIVDAAGKFRHSSLATVPEVNISDRDYFRMHRDDRASGLIISPPLVSRANGTWSISLSRRITDDSGRFAGIVSVVLRLEQLETFYASVNMGARGTVLMRDAGMRLMVRHPRLEANMGQAMPDHPVARLRAQGVRQGVYDEYSPADGVKRIYSFRQVGDYPLYVLAAIAEDDYLAEWWRHVYWYGSAAVLIALVSLFLVLVARAALLRQIEAEASLKAYQSQLEQLVARRTAELQVAREQAEAATIAKSEFLANMSHEIRTPMNGIIGMTDLALRTELTGQQRNYLGKARSAAGALLGIINDILDFSKIEAGKLKMEWIEFQLEDVLEHVTSLIAPKAQEKGLEFLINTAGDVDRRLVGDPFRLGQILINLCGNAVKFTNSGEIVVVTVKLVGADAGTVKLLFSVRDTGIGMSEEQIAQLFQPFSQADASVTRKYGGTGLGLAISKQLVHLMHGEMGVRSEVGRGSEFYFTAAFGSASGAVVERLPAPDIRHLRILVIDDSPTAREIFDALLVSLGYRPRLAASAEEGLAELRRCTDSSPFDLVLMDWRMPGMDGFEAARCIRQSPGIVQPRIIMVTAYGNEAVQQRVVQYGLDGYLTKPVSASSLLDSFTNVFGNASAPVVIEEKDDARTERASPISGMRILLAEDNEINQQVTLDLLVEVAGAEVVVAGDGQEALDRLRAERFDVVLMDCQMPVMSGYEATRRIREEISADIPIIAITANAMSTDREKCLAVGMSDYISKPFEPEVLFSTLARWRGGRHRP</sequence>
<dbReference type="SUPFAM" id="SSF55874">
    <property type="entry name" value="ATPase domain of HSP90 chaperone/DNA topoisomerase II/histidine kinase"/>
    <property type="match status" value="1"/>
</dbReference>
<evidence type="ECO:0000256" key="10">
    <source>
        <dbReference type="ARBA" id="ARBA00064003"/>
    </source>
</evidence>
<comment type="subunit">
    <text evidence="10">At low DSF concentrations, interacts with RpfF.</text>
</comment>
<dbReference type="Pfam" id="PF00072">
    <property type="entry name" value="Response_reg"/>
    <property type="match status" value="2"/>
</dbReference>
<dbReference type="PROSITE" id="PS50109">
    <property type="entry name" value="HIS_KIN"/>
    <property type="match status" value="1"/>
</dbReference>
<evidence type="ECO:0000313" key="18">
    <source>
        <dbReference type="Proteomes" id="UP000187526"/>
    </source>
</evidence>
<keyword evidence="18" id="KW-1185">Reference proteome</keyword>
<dbReference type="EC" id="2.7.13.3" evidence="2"/>
<dbReference type="Pfam" id="PF02518">
    <property type="entry name" value="HATPase_c"/>
    <property type="match status" value="1"/>
</dbReference>
<evidence type="ECO:0000256" key="11">
    <source>
        <dbReference type="ARBA" id="ARBA00068150"/>
    </source>
</evidence>
<evidence type="ECO:0000256" key="1">
    <source>
        <dbReference type="ARBA" id="ARBA00000085"/>
    </source>
</evidence>
<keyword evidence="7" id="KW-0067">ATP-binding</keyword>
<protein>
    <recommendedName>
        <fullName evidence="11">Sensory/regulatory protein RpfC</fullName>
        <ecNumber evidence="2">2.7.13.3</ecNumber>
    </recommendedName>
    <alternativeName>
        <fullName evidence="12">Virulence sensor protein BvgS</fullName>
    </alternativeName>
</protein>
<evidence type="ECO:0000256" key="9">
    <source>
        <dbReference type="ARBA" id="ARBA00058004"/>
    </source>
</evidence>
<dbReference type="InterPro" id="IPR003594">
    <property type="entry name" value="HATPase_dom"/>
</dbReference>
<evidence type="ECO:0000256" key="8">
    <source>
        <dbReference type="ARBA" id="ARBA00023012"/>
    </source>
</evidence>
<dbReference type="InterPro" id="IPR005467">
    <property type="entry name" value="His_kinase_dom"/>
</dbReference>
<accession>A0A1R1I2E5</accession>
<dbReference type="CDD" id="cd12915">
    <property type="entry name" value="PDC2_DGC_like"/>
    <property type="match status" value="1"/>
</dbReference>
<dbReference type="FunFam" id="3.30.565.10:FF:000010">
    <property type="entry name" value="Sensor histidine kinase RcsC"/>
    <property type="match status" value="1"/>
</dbReference>
<keyword evidence="14" id="KW-0472">Membrane</keyword>
<dbReference type="Gene3D" id="3.30.565.10">
    <property type="entry name" value="Histidine kinase-like ATPase, C-terminal domain"/>
    <property type="match status" value="1"/>
</dbReference>
<evidence type="ECO:0000313" key="17">
    <source>
        <dbReference type="EMBL" id="OMG52932.1"/>
    </source>
</evidence>
<keyword evidence="4" id="KW-0808">Transferase</keyword>
<dbReference type="GO" id="GO:0000155">
    <property type="term" value="F:phosphorelay sensor kinase activity"/>
    <property type="evidence" value="ECO:0007669"/>
    <property type="project" value="InterPro"/>
</dbReference>
<feature type="transmembrane region" description="Helical" evidence="14">
    <location>
        <begin position="292"/>
        <end position="317"/>
    </location>
</feature>
<dbReference type="InterPro" id="IPR036097">
    <property type="entry name" value="HisK_dim/P_sf"/>
</dbReference>
<dbReference type="Gene3D" id="1.10.287.130">
    <property type="match status" value="1"/>
</dbReference>
<dbReference type="RefSeq" id="WP_076095483.1">
    <property type="nucleotide sequence ID" value="NZ_MTHD01000004.1"/>
</dbReference>
<evidence type="ECO:0000259" key="16">
    <source>
        <dbReference type="PROSITE" id="PS50110"/>
    </source>
</evidence>
<proteinExistence type="predicted"/>
<evidence type="ECO:0000259" key="15">
    <source>
        <dbReference type="PROSITE" id="PS50109"/>
    </source>
</evidence>
<dbReference type="Proteomes" id="UP000187526">
    <property type="component" value="Unassembled WGS sequence"/>
</dbReference>
<dbReference type="PROSITE" id="PS50110">
    <property type="entry name" value="RESPONSE_REGULATORY"/>
    <property type="match status" value="2"/>
</dbReference>
<gene>
    <name evidence="17" type="ORF">BJN45_11815</name>
</gene>
<evidence type="ECO:0000256" key="4">
    <source>
        <dbReference type="ARBA" id="ARBA00022679"/>
    </source>
</evidence>
<dbReference type="InterPro" id="IPR011006">
    <property type="entry name" value="CheY-like_superfamily"/>
</dbReference>
<name>A0A1R1I2E5_9RHOO</name>
<organism evidence="17 18">
    <name type="scientific">Azonexus hydrophilus</name>
    <dbReference type="NCBI Taxonomy" id="418702"/>
    <lineage>
        <taxon>Bacteria</taxon>
        <taxon>Pseudomonadati</taxon>
        <taxon>Pseudomonadota</taxon>
        <taxon>Betaproteobacteria</taxon>
        <taxon>Rhodocyclales</taxon>
        <taxon>Azonexaceae</taxon>
        <taxon>Azonexus</taxon>
    </lineage>
</organism>
<feature type="domain" description="Response regulatory" evidence="16">
    <location>
        <begin position="605"/>
        <end position="725"/>
    </location>
</feature>
<keyword evidence="8" id="KW-0902">Two-component regulatory system</keyword>
<dbReference type="SMART" id="SM00387">
    <property type="entry name" value="HATPase_c"/>
    <property type="match status" value="1"/>
</dbReference>
<dbReference type="Pfam" id="PF00512">
    <property type="entry name" value="HisKA"/>
    <property type="match status" value="1"/>
</dbReference>
<dbReference type="InterPro" id="IPR054327">
    <property type="entry name" value="His-kinase-like_sensor"/>
</dbReference>
<dbReference type="Pfam" id="PF22588">
    <property type="entry name" value="dCache_1_like"/>
    <property type="match status" value="1"/>
</dbReference>
<dbReference type="CDD" id="cd00082">
    <property type="entry name" value="HisKA"/>
    <property type="match status" value="1"/>
</dbReference>
<dbReference type="CDD" id="cd16922">
    <property type="entry name" value="HATPase_EvgS-ArcB-TorS-like"/>
    <property type="match status" value="1"/>
</dbReference>
<dbReference type="InterPro" id="IPR001789">
    <property type="entry name" value="Sig_transdc_resp-reg_receiver"/>
</dbReference>
<keyword evidence="6" id="KW-0418">Kinase</keyword>
<dbReference type="CDD" id="cd17546">
    <property type="entry name" value="REC_hyHK_CKI1_RcsC-like"/>
    <property type="match status" value="2"/>
</dbReference>
<feature type="domain" description="Response regulatory" evidence="16">
    <location>
        <begin position="752"/>
        <end position="868"/>
    </location>
</feature>
<keyword evidence="3 13" id="KW-0597">Phosphoprotein</keyword>
<dbReference type="FunFam" id="1.10.287.130:FF:000002">
    <property type="entry name" value="Two-component osmosensing histidine kinase"/>
    <property type="match status" value="1"/>
</dbReference>
<feature type="transmembrane region" description="Helical" evidence="14">
    <location>
        <begin position="13"/>
        <end position="34"/>
    </location>
</feature>
<evidence type="ECO:0000256" key="13">
    <source>
        <dbReference type="PROSITE-ProRule" id="PRU00169"/>
    </source>
</evidence>
<dbReference type="SUPFAM" id="SSF52172">
    <property type="entry name" value="CheY-like"/>
    <property type="match status" value="2"/>
</dbReference>
<dbReference type="AlphaFoldDB" id="A0A1R1I2E5"/>
<dbReference type="SUPFAM" id="SSF47384">
    <property type="entry name" value="Homodimeric domain of signal transducing histidine kinase"/>
    <property type="match status" value="1"/>
</dbReference>
<keyword evidence="14" id="KW-0812">Transmembrane</keyword>
<dbReference type="InterPro" id="IPR003661">
    <property type="entry name" value="HisK_dim/P_dom"/>
</dbReference>
<feature type="modified residue" description="4-aspartylphosphate" evidence="13">
    <location>
        <position position="802"/>
    </location>
</feature>
<dbReference type="InterPro" id="IPR004358">
    <property type="entry name" value="Sig_transdc_His_kin-like_C"/>
</dbReference>
<dbReference type="OrthoDB" id="5290456at2"/>
<reference evidence="17 18" key="1">
    <citation type="submission" date="2016-10" db="EMBL/GenBank/DDBJ databases">
        <title>Alkaliphiles isolated from bioreactors.</title>
        <authorList>
            <person name="Salah Z."/>
            <person name="Rout S.P."/>
            <person name="Humphreys P.N."/>
        </authorList>
    </citation>
    <scope>NUCLEOTIDE SEQUENCE [LARGE SCALE GENOMIC DNA]</scope>
    <source>
        <strain evidence="17 18">ZS02</strain>
    </source>
</reference>
<evidence type="ECO:0000256" key="7">
    <source>
        <dbReference type="ARBA" id="ARBA00022840"/>
    </source>
</evidence>
<dbReference type="SMART" id="SM00388">
    <property type="entry name" value="HisKA"/>
    <property type="match status" value="1"/>
</dbReference>
<dbReference type="STRING" id="418702.BJN45_11815"/>
<evidence type="ECO:0000256" key="2">
    <source>
        <dbReference type="ARBA" id="ARBA00012438"/>
    </source>
</evidence>
<comment type="catalytic activity">
    <reaction evidence="1">
        <text>ATP + protein L-histidine = ADP + protein N-phospho-L-histidine.</text>
        <dbReference type="EC" id="2.7.13.3"/>
    </reaction>
</comment>
<dbReference type="Gene3D" id="3.30.450.20">
    <property type="entry name" value="PAS domain"/>
    <property type="match status" value="2"/>
</dbReference>
<feature type="modified residue" description="4-aspartylphosphate" evidence="13">
    <location>
        <position position="658"/>
    </location>
</feature>
<dbReference type="InterPro" id="IPR036890">
    <property type="entry name" value="HATPase_C_sf"/>
</dbReference>
<keyword evidence="5" id="KW-0547">Nucleotide-binding</keyword>
<comment type="function">
    <text evidence="9">Member of the two-component regulatory system BvgS/BvgA. Phosphorylates BvgA via a four-step phosphorelay in response to environmental signals.</text>
</comment>
<feature type="domain" description="Histidine kinase" evidence="15">
    <location>
        <begin position="365"/>
        <end position="587"/>
    </location>
</feature>
<evidence type="ECO:0000256" key="12">
    <source>
        <dbReference type="ARBA" id="ARBA00070152"/>
    </source>
</evidence>
<keyword evidence="14" id="KW-1133">Transmembrane helix</keyword>
<dbReference type="Gene3D" id="3.40.50.2300">
    <property type="match status" value="2"/>
</dbReference>
<evidence type="ECO:0000256" key="5">
    <source>
        <dbReference type="ARBA" id="ARBA00022741"/>
    </source>
</evidence>
<dbReference type="SMART" id="SM00448">
    <property type="entry name" value="REC"/>
    <property type="match status" value="2"/>
</dbReference>